<comment type="similarity">
    <text evidence="1">Belongs to the carotenoid oxygenase family.</text>
</comment>
<feature type="binding site" evidence="5">
    <location>
        <position position="245"/>
    </location>
    <ligand>
        <name>Fe cation</name>
        <dbReference type="ChEBI" id="CHEBI:24875"/>
        <note>catalytic</note>
    </ligand>
</feature>
<evidence type="ECO:0000256" key="4">
    <source>
        <dbReference type="ARBA" id="ARBA00023004"/>
    </source>
</evidence>
<evidence type="ECO:0000256" key="3">
    <source>
        <dbReference type="ARBA" id="ARBA00023002"/>
    </source>
</evidence>
<feature type="binding site" evidence="5">
    <location>
        <position position="528"/>
    </location>
    <ligand>
        <name>Fe cation</name>
        <dbReference type="ChEBI" id="CHEBI:24875"/>
        <note>catalytic</note>
    </ligand>
</feature>
<dbReference type="PANTHER" id="PTHR10543:SF24">
    <property type="entry name" value="CAROTENOID ISOMEROOXYGENASE"/>
    <property type="match status" value="1"/>
</dbReference>
<keyword evidence="3" id="KW-0560">Oxidoreductase</keyword>
<accession>A0A0K2SWC6</accession>
<dbReference type="GO" id="GO:0042574">
    <property type="term" value="P:retinal metabolic process"/>
    <property type="evidence" value="ECO:0007669"/>
    <property type="project" value="TreeGrafter"/>
</dbReference>
<dbReference type="GO" id="GO:0010436">
    <property type="term" value="F:carotenoid dioxygenase activity"/>
    <property type="evidence" value="ECO:0007669"/>
    <property type="project" value="TreeGrafter"/>
</dbReference>
<feature type="region of interest" description="Disordered" evidence="6">
    <location>
        <begin position="100"/>
        <end position="131"/>
    </location>
</feature>
<name>A0A0K2SWC6_LEPSM</name>
<dbReference type="Pfam" id="PF03055">
    <property type="entry name" value="RPE65"/>
    <property type="match status" value="1"/>
</dbReference>
<feature type="compositionally biased region" description="Low complexity" evidence="6">
    <location>
        <begin position="108"/>
        <end position="131"/>
    </location>
</feature>
<reference evidence="7" key="1">
    <citation type="submission" date="2014-05" db="EMBL/GenBank/DDBJ databases">
        <authorList>
            <person name="Chronopoulou M."/>
        </authorList>
    </citation>
    <scope>NUCLEOTIDE SEQUENCE</scope>
    <source>
        <tissue evidence="7">Whole organism</tissue>
    </source>
</reference>
<proteinExistence type="inferred from homology"/>
<dbReference type="EMBL" id="HACA01000717">
    <property type="protein sequence ID" value="CDW18078.1"/>
    <property type="molecule type" value="Transcribed_RNA"/>
</dbReference>
<protein>
    <submittedName>
        <fullName evidence="7">Betacarotene 15,15'monooxygenase 1 [Salmo salar]</fullName>
    </submittedName>
</protein>
<evidence type="ECO:0000256" key="1">
    <source>
        <dbReference type="ARBA" id="ARBA00006787"/>
    </source>
</evidence>
<evidence type="ECO:0000313" key="7">
    <source>
        <dbReference type="EMBL" id="CDW18078.1"/>
    </source>
</evidence>
<dbReference type="InterPro" id="IPR004294">
    <property type="entry name" value="Carotenoid_Oase"/>
</dbReference>
<evidence type="ECO:0000256" key="5">
    <source>
        <dbReference type="PIRSR" id="PIRSR604294-1"/>
    </source>
</evidence>
<sequence>MAREQNKNLFKNSSPCSEVKGYLSGKLLPVWLQGVILYNGPSGIFDLKNNSVNHWRDGLAMLSAFRIEERGKYISLTKKFLRSDAFNEGTDQGKLVRTEFGTPGMTENVSNTNVSSCSSYRSSSSPSTPSNASDNCNISFYQYGNLLMATNEGAFDRIVDLDSLETRDTIDMSSMVNFKTGRPLRDHNGDTYNLTSCYTNSNNYHFMKIPRPAENSHFSRDSFMKESKIIATIPSRFPNHLAYNHSFGMTDNYLILCEQPIAYDINKYKSCKTDGKCYKDCLDWMPGELNRFYIVDKVNGQQIQFNYITDKAYFFLNFVNCYEYGNHIVIDILTYDSPDVMNSMYMNKLRDSNVEVTLNESDSRILRFVLPLEAKEQGIDLNHGVWNGATACKEGEKIKLTPRFISKETGSELPVVNPNFKFRKYNFTYVVGWFHGLNSSNSYANAITKVDMQNGETCTWRAGDDCAHPSEAVFVPNPAGISEDDGVLVSCVSNSRDQNRGYIVFINARNMQEISRAYFDTPIPFGSHTTFIQKFF</sequence>
<keyword evidence="2 5" id="KW-0479">Metal-binding</keyword>
<keyword evidence="4 5" id="KW-0408">Iron</keyword>
<dbReference type="GO" id="GO:0016121">
    <property type="term" value="P:carotene catabolic process"/>
    <property type="evidence" value="ECO:0007669"/>
    <property type="project" value="TreeGrafter"/>
</dbReference>
<organism evidence="7">
    <name type="scientific">Lepeophtheirus salmonis</name>
    <name type="common">Salmon louse</name>
    <name type="synonym">Caligus salmonis</name>
    <dbReference type="NCBI Taxonomy" id="72036"/>
    <lineage>
        <taxon>Eukaryota</taxon>
        <taxon>Metazoa</taxon>
        <taxon>Ecdysozoa</taxon>
        <taxon>Arthropoda</taxon>
        <taxon>Crustacea</taxon>
        <taxon>Multicrustacea</taxon>
        <taxon>Hexanauplia</taxon>
        <taxon>Copepoda</taxon>
        <taxon>Siphonostomatoida</taxon>
        <taxon>Caligidae</taxon>
        <taxon>Lepeophtheirus</taxon>
    </lineage>
</organism>
<dbReference type="PANTHER" id="PTHR10543">
    <property type="entry name" value="BETA-CAROTENE DIOXYGENASE"/>
    <property type="match status" value="1"/>
</dbReference>
<dbReference type="OrthoDB" id="1069523at2759"/>
<dbReference type="GO" id="GO:0003834">
    <property type="term" value="F:beta-carotene 15,15'-dioxygenase activity"/>
    <property type="evidence" value="ECO:0007669"/>
    <property type="project" value="TreeGrafter"/>
</dbReference>
<keyword evidence="7" id="KW-0503">Monooxygenase</keyword>
<gene>
    <name evidence="7" type="primary">bcmo1</name>
</gene>
<evidence type="ECO:0000256" key="6">
    <source>
        <dbReference type="SAM" id="MobiDB-lite"/>
    </source>
</evidence>
<dbReference type="GO" id="GO:0004497">
    <property type="term" value="F:monooxygenase activity"/>
    <property type="evidence" value="ECO:0007669"/>
    <property type="project" value="UniProtKB-KW"/>
</dbReference>
<dbReference type="AlphaFoldDB" id="A0A0K2SWC6"/>
<dbReference type="GO" id="GO:0046872">
    <property type="term" value="F:metal ion binding"/>
    <property type="evidence" value="ECO:0007669"/>
    <property type="project" value="UniProtKB-KW"/>
</dbReference>
<comment type="cofactor">
    <cofactor evidence="5">
        <name>Fe(2+)</name>
        <dbReference type="ChEBI" id="CHEBI:29033"/>
    </cofactor>
    <text evidence="5">Binds 1 Fe(2+) ion per subunit.</text>
</comment>
<evidence type="ECO:0000256" key="2">
    <source>
        <dbReference type="ARBA" id="ARBA00022723"/>
    </source>
</evidence>